<dbReference type="OrthoDB" id="3222at2759"/>
<dbReference type="PANTHER" id="PTHR45724">
    <property type="entry name" value="AQUAPORIN NIP2-1"/>
    <property type="match status" value="1"/>
</dbReference>
<dbReference type="InterPro" id="IPR000425">
    <property type="entry name" value="MIP"/>
</dbReference>
<organism evidence="9 10">
    <name type="scientific">Carnegiea gigantea</name>
    <dbReference type="NCBI Taxonomy" id="171969"/>
    <lineage>
        <taxon>Eukaryota</taxon>
        <taxon>Viridiplantae</taxon>
        <taxon>Streptophyta</taxon>
        <taxon>Embryophyta</taxon>
        <taxon>Tracheophyta</taxon>
        <taxon>Spermatophyta</taxon>
        <taxon>Magnoliopsida</taxon>
        <taxon>eudicotyledons</taxon>
        <taxon>Gunneridae</taxon>
        <taxon>Pentapetalae</taxon>
        <taxon>Caryophyllales</taxon>
        <taxon>Cactineae</taxon>
        <taxon>Cactaceae</taxon>
        <taxon>Cactoideae</taxon>
        <taxon>Echinocereeae</taxon>
        <taxon>Carnegiea</taxon>
    </lineage>
</organism>
<name>A0A9Q1GRN7_9CARY</name>
<keyword evidence="3 6" id="KW-0812">Transmembrane</keyword>
<evidence type="ECO:0000256" key="8">
    <source>
        <dbReference type="SAM" id="Phobius"/>
    </source>
</evidence>
<evidence type="ECO:0000256" key="4">
    <source>
        <dbReference type="ARBA" id="ARBA00022989"/>
    </source>
</evidence>
<keyword evidence="2 6" id="KW-0813">Transport</keyword>
<evidence type="ECO:0000256" key="6">
    <source>
        <dbReference type="RuleBase" id="RU000477"/>
    </source>
</evidence>
<evidence type="ECO:0000313" key="9">
    <source>
        <dbReference type="EMBL" id="KAJ8424888.1"/>
    </source>
</evidence>
<feature type="transmembrane region" description="Helical" evidence="8">
    <location>
        <begin position="186"/>
        <end position="208"/>
    </location>
</feature>
<evidence type="ECO:0000256" key="7">
    <source>
        <dbReference type="SAM" id="MobiDB-lite"/>
    </source>
</evidence>
<dbReference type="Pfam" id="PF00230">
    <property type="entry name" value="MIP"/>
    <property type="match status" value="1"/>
</dbReference>
<protein>
    <recommendedName>
        <fullName evidence="11">Aquaporin NIP-type</fullName>
    </recommendedName>
</protein>
<reference evidence="9" key="1">
    <citation type="submission" date="2022-04" db="EMBL/GenBank/DDBJ databases">
        <title>Carnegiea gigantea Genome sequencing and assembly v2.</title>
        <authorList>
            <person name="Copetti D."/>
            <person name="Sanderson M.J."/>
            <person name="Burquez A."/>
            <person name="Wojciechowski M.F."/>
        </authorList>
    </citation>
    <scope>NUCLEOTIDE SEQUENCE</scope>
    <source>
        <strain evidence="9">SGP5-SGP5p</strain>
        <tissue evidence="9">Aerial part</tissue>
    </source>
</reference>
<dbReference type="SUPFAM" id="SSF81338">
    <property type="entry name" value="Aquaporin-like"/>
    <property type="match status" value="1"/>
</dbReference>
<evidence type="ECO:0000256" key="5">
    <source>
        <dbReference type="ARBA" id="ARBA00023136"/>
    </source>
</evidence>
<accession>A0A9Q1GRN7</accession>
<comment type="similarity">
    <text evidence="6">Belongs to the MIP/aquaporin (TC 1.A.8) family.</text>
</comment>
<feature type="transmembrane region" description="Helical" evidence="8">
    <location>
        <begin position="66"/>
        <end position="87"/>
    </location>
</feature>
<dbReference type="InterPro" id="IPR022357">
    <property type="entry name" value="MIP_CS"/>
</dbReference>
<dbReference type="InterPro" id="IPR023271">
    <property type="entry name" value="Aquaporin-like"/>
</dbReference>
<keyword evidence="5 8" id="KW-0472">Membrane</keyword>
<dbReference type="GO" id="GO:0016020">
    <property type="term" value="C:membrane"/>
    <property type="evidence" value="ECO:0007669"/>
    <property type="project" value="UniProtKB-SubCell"/>
</dbReference>
<dbReference type="EMBL" id="JAKOGI010001587">
    <property type="protein sequence ID" value="KAJ8424888.1"/>
    <property type="molecule type" value="Genomic_DNA"/>
</dbReference>
<evidence type="ECO:0000256" key="2">
    <source>
        <dbReference type="ARBA" id="ARBA00022448"/>
    </source>
</evidence>
<dbReference type="PRINTS" id="PR00783">
    <property type="entry name" value="MINTRINSICP"/>
</dbReference>
<evidence type="ECO:0000313" key="10">
    <source>
        <dbReference type="Proteomes" id="UP001153076"/>
    </source>
</evidence>
<feature type="region of interest" description="Disordered" evidence="7">
    <location>
        <begin position="1"/>
        <end position="22"/>
    </location>
</feature>
<dbReference type="Proteomes" id="UP001153076">
    <property type="component" value="Unassembled WGS sequence"/>
</dbReference>
<feature type="transmembrane region" description="Helical" evidence="8">
    <location>
        <begin position="113"/>
        <end position="135"/>
    </location>
</feature>
<feature type="compositionally biased region" description="Polar residues" evidence="7">
    <location>
        <begin position="1"/>
        <end position="18"/>
    </location>
</feature>
<evidence type="ECO:0000256" key="3">
    <source>
        <dbReference type="ARBA" id="ARBA00022692"/>
    </source>
</evidence>
<evidence type="ECO:0008006" key="11">
    <source>
        <dbReference type="Google" id="ProtNLM"/>
    </source>
</evidence>
<gene>
    <name evidence="9" type="ORF">Cgig2_020675</name>
</gene>
<evidence type="ECO:0000256" key="1">
    <source>
        <dbReference type="ARBA" id="ARBA00004141"/>
    </source>
</evidence>
<feature type="transmembrane region" description="Helical" evidence="8">
    <location>
        <begin position="155"/>
        <end position="174"/>
    </location>
</feature>
<dbReference type="PANTHER" id="PTHR45724:SF23">
    <property type="entry name" value="AQUAPORIN NIP4-1-RELATED"/>
    <property type="match status" value="1"/>
</dbReference>
<comment type="caution">
    <text evidence="9">The sequence shown here is derived from an EMBL/GenBank/DDBJ whole genome shotgun (WGS) entry which is preliminary data.</text>
</comment>
<dbReference type="AlphaFoldDB" id="A0A9Q1GRN7"/>
<dbReference type="PROSITE" id="PS00221">
    <property type="entry name" value="MIP"/>
    <property type="match status" value="1"/>
</dbReference>
<proteinExistence type="inferred from homology"/>
<dbReference type="Gene3D" id="1.20.1080.10">
    <property type="entry name" value="Glycerol uptake facilitator protein"/>
    <property type="match status" value="1"/>
</dbReference>
<feature type="transmembrane region" description="Helical" evidence="8">
    <location>
        <begin position="39"/>
        <end position="60"/>
    </location>
</feature>
<keyword evidence="10" id="KW-1185">Reference proteome</keyword>
<keyword evidence="4 8" id="KW-1133">Transmembrane helix</keyword>
<dbReference type="GO" id="GO:0015267">
    <property type="term" value="F:channel activity"/>
    <property type="evidence" value="ECO:0007669"/>
    <property type="project" value="InterPro"/>
</dbReference>
<comment type="subcellular location">
    <subcellularLocation>
        <location evidence="1">Membrane</location>
        <topology evidence="1">Multi-pass membrane protein</topology>
    </subcellularLocation>
</comment>
<sequence>MEGSIRSTKSQPVTSTGPTVEPTCLGSSSTEVAVALQKLITEVIGTYMIVFTGCAAIVVNKITAGSITHAGICVTWGLIIMIIVYTLEHISCHFNPAVTITYALLRGFSWKQVPLYIVAQLLGSILASWTLTLLLDVTPEAYFGTVPSGSDAQSVVMEFIISFILMFVIFGTAFDERAHNQFAGIAIGMTILMNALFAGLASTLHPFFPPP</sequence>
<dbReference type="InterPro" id="IPR034294">
    <property type="entry name" value="Aquaporin_transptr"/>
</dbReference>